<dbReference type="InterPro" id="IPR014017">
    <property type="entry name" value="DNA_helicase_UvrD-like_C"/>
</dbReference>
<evidence type="ECO:0000256" key="10">
    <source>
        <dbReference type="PROSITE-ProRule" id="PRU00560"/>
    </source>
</evidence>
<comment type="catalytic activity">
    <reaction evidence="7">
        <text>Couples ATP hydrolysis with the unwinding of duplex DNA by translocating in the 3'-5' direction.</text>
        <dbReference type="EC" id="5.6.2.4"/>
    </reaction>
</comment>
<name>A0ABU4W4Q9_9HYPH</name>
<evidence type="ECO:0000256" key="8">
    <source>
        <dbReference type="ARBA" id="ARBA00034808"/>
    </source>
</evidence>
<evidence type="ECO:0000256" key="5">
    <source>
        <dbReference type="ARBA" id="ARBA00022840"/>
    </source>
</evidence>
<dbReference type="SUPFAM" id="SSF52540">
    <property type="entry name" value="P-loop containing nucleoside triphosphate hydrolases"/>
    <property type="match status" value="1"/>
</dbReference>
<dbReference type="GO" id="GO:0004386">
    <property type="term" value="F:helicase activity"/>
    <property type="evidence" value="ECO:0007669"/>
    <property type="project" value="UniProtKB-KW"/>
</dbReference>
<reference evidence="12" key="1">
    <citation type="journal article" date="2023" name="Phytobiomes J">
        <title>Deciphering the key players within the bacterial microbiota associated with aerial crown gall tumors on rhododendron: Insights into the gallobiome.</title>
        <authorList>
            <person name="Kuzmanovic N."/>
            <person name="Nesme J."/>
            <person name="Wolf J."/>
            <person name="Neumann-Schaal M."/>
            <person name="Petersen J."/>
            <person name="Fernandez-Gnecco G."/>
            <person name="Sproeer C."/>
            <person name="Bunk B."/>
            <person name="Overmann J."/>
            <person name="Sorensen S.J."/>
            <person name="Idczak E."/>
            <person name="Smalla K."/>
        </authorList>
    </citation>
    <scope>NUCLEOTIDE SEQUENCE [LARGE SCALE GENOMIC DNA]</scope>
    <source>
        <strain evidence="12">Rho-14.1</strain>
    </source>
</reference>
<dbReference type="EMBL" id="JAVRAD010000012">
    <property type="protein sequence ID" value="MDX8331843.1"/>
    <property type="molecule type" value="Genomic_DNA"/>
</dbReference>
<evidence type="ECO:0000256" key="1">
    <source>
        <dbReference type="ARBA" id="ARBA00009922"/>
    </source>
</evidence>
<dbReference type="PANTHER" id="PTHR11070">
    <property type="entry name" value="UVRD / RECB / PCRA DNA HELICASE FAMILY MEMBER"/>
    <property type="match status" value="1"/>
</dbReference>
<feature type="binding site" evidence="10">
    <location>
        <begin position="38"/>
        <end position="45"/>
    </location>
    <ligand>
        <name>ATP</name>
        <dbReference type="ChEBI" id="CHEBI:30616"/>
    </ligand>
</feature>
<evidence type="ECO:0000256" key="7">
    <source>
        <dbReference type="ARBA" id="ARBA00034617"/>
    </source>
</evidence>
<dbReference type="EC" id="5.6.2.4" evidence="8"/>
<proteinExistence type="inferred from homology"/>
<sequence length="610" mass="68446">MKSTPFWRVSEVFIWEKNDLNPEQVAAIEQPGSVFLVACPGSGKTRTLTYKIARQLSELQSDKQRVVAITYTHRAADEIHERIEQLGVDTSQLWIGTIHAFCLEWILKPYAVYHDALKHGFRVINAHDTERMHDELCKQAVGSKLSTFDCGHYFTPAGYVLTTQSSFKQTAVRELLKKYWAKLRRERQVDFELILYYAYELIASVPSISVLLGSLFSSILVDEFQDTKEIQYAILASILKASSGRATAFIVGDPNQAIYGSLGGYAITAADFGQRCGLSFEEMELSLNYRSSERIVGYFGNYNLYASKIQAEGEHKGFPSLISFDMSTTRDGLEAELVRLIRYNIEVAGVPSHEVCVVAPWWVHLASMTRRLVAAMPEYSFDGPGMVPFARDIDNFWYKLSRIVLTAASPQLYVRRNRWAGEVLAGLADAGVDITQISRKRLLRECNTISVTETDGLKFLTAFFDALFSALKIDFREFASLFEHYQAFFESSQLRIERLQKEGSAAIGETEMFRKVFASKTGITVSTIHGVKGTEFDAVIAYGLLEGMVPHFSDSDQIAAANKLLYVICSRARKNLHLLSEQGRPRGGGQVYSVTQVLSGCEFNYDSVPG</sequence>
<dbReference type="InterPro" id="IPR027417">
    <property type="entry name" value="P-loop_NTPase"/>
</dbReference>
<dbReference type="PROSITE" id="PS51198">
    <property type="entry name" value="UVRD_HELICASE_ATP_BIND"/>
    <property type="match status" value="1"/>
</dbReference>
<accession>A0ABU4W4Q9</accession>
<keyword evidence="2 10" id="KW-0547">Nucleotide-binding</keyword>
<evidence type="ECO:0000256" key="6">
    <source>
        <dbReference type="ARBA" id="ARBA00023235"/>
    </source>
</evidence>
<keyword evidence="3 10" id="KW-0378">Hydrolase</keyword>
<evidence type="ECO:0000256" key="3">
    <source>
        <dbReference type="ARBA" id="ARBA00022801"/>
    </source>
</evidence>
<dbReference type="RefSeq" id="WP_320188437.1">
    <property type="nucleotide sequence ID" value="NZ_CP192768.1"/>
</dbReference>
<evidence type="ECO:0000256" key="2">
    <source>
        <dbReference type="ARBA" id="ARBA00022741"/>
    </source>
</evidence>
<dbReference type="Pfam" id="PF00580">
    <property type="entry name" value="UvrD-helicase"/>
    <property type="match status" value="1"/>
</dbReference>
<comment type="catalytic activity">
    <reaction evidence="9">
        <text>ATP + H2O = ADP + phosphate + H(+)</text>
        <dbReference type="Rhea" id="RHEA:13065"/>
        <dbReference type="ChEBI" id="CHEBI:15377"/>
        <dbReference type="ChEBI" id="CHEBI:15378"/>
        <dbReference type="ChEBI" id="CHEBI:30616"/>
        <dbReference type="ChEBI" id="CHEBI:43474"/>
        <dbReference type="ChEBI" id="CHEBI:456216"/>
        <dbReference type="EC" id="5.6.2.4"/>
    </reaction>
</comment>
<comment type="similarity">
    <text evidence="1">Belongs to the helicase family. UvrD subfamily.</text>
</comment>
<dbReference type="InterPro" id="IPR000212">
    <property type="entry name" value="DNA_helicase_UvrD/REP"/>
</dbReference>
<evidence type="ECO:0000313" key="12">
    <source>
        <dbReference type="EMBL" id="MDX8331843.1"/>
    </source>
</evidence>
<gene>
    <name evidence="12" type="ORF">RMS29_21750</name>
</gene>
<dbReference type="Gene3D" id="3.40.50.300">
    <property type="entry name" value="P-loop containing nucleotide triphosphate hydrolases"/>
    <property type="match status" value="2"/>
</dbReference>
<dbReference type="Gene3D" id="1.10.10.160">
    <property type="match status" value="1"/>
</dbReference>
<organism evidence="12 13">
    <name type="scientific">Agrobacterium rosae</name>
    <dbReference type="NCBI Taxonomy" id="1972867"/>
    <lineage>
        <taxon>Bacteria</taxon>
        <taxon>Pseudomonadati</taxon>
        <taxon>Pseudomonadota</taxon>
        <taxon>Alphaproteobacteria</taxon>
        <taxon>Hyphomicrobiales</taxon>
        <taxon>Rhizobiaceae</taxon>
        <taxon>Rhizobium/Agrobacterium group</taxon>
        <taxon>Agrobacterium</taxon>
    </lineage>
</organism>
<dbReference type="CDD" id="cd17932">
    <property type="entry name" value="DEXQc_UvrD"/>
    <property type="match status" value="1"/>
</dbReference>
<dbReference type="InterPro" id="IPR013986">
    <property type="entry name" value="DExx_box_DNA_helicase_dom_sf"/>
</dbReference>
<evidence type="ECO:0000259" key="11">
    <source>
        <dbReference type="PROSITE" id="PS51198"/>
    </source>
</evidence>
<dbReference type="Pfam" id="PF13361">
    <property type="entry name" value="UvrD_C"/>
    <property type="match status" value="1"/>
</dbReference>
<keyword evidence="4 10" id="KW-0347">Helicase</keyword>
<keyword evidence="6" id="KW-0413">Isomerase</keyword>
<keyword evidence="13" id="KW-1185">Reference proteome</keyword>
<feature type="domain" description="UvrD-like helicase ATP-binding" evidence="11">
    <location>
        <begin position="17"/>
        <end position="292"/>
    </location>
</feature>
<keyword evidence="5 10" id="KW-0067">ATP-binding</keyword>
<protein>
    <recommendedName>
        <fullName evidence="8">DNA 3'-5' helicase</fullName>
        <ecNumber evidence="8">5.6.2.4</ecNumber>
    </recommendedName>
</protein>
<dbReference type="InterPro" id="IPR014016">
    <property type="entry name" value="UvrD-like_ATP-bd"/>
</dbReference>
<evidence type="ECO:0000313" key="13">
    <source>
        <dbReference type="Proteomes" id="UP001277561"/>
    </source>
</evidence>
<evidence type="ECO:0000256" key="9">
    <source>
        <dbReference type="ARBA" id="ARBA00048988"/>
    </source>
</evidence>
<dbReference type="GO" id="GO:0016787">
    <property type="term" value="F:hydrolase activity"/>
    <property type="evidence" value="ECO:0007669"/>
    <property type="project" value="UniProtKB-KW"/>
</dbReference>
<comment type="caution">
    <text evidence="12">The sequence shown here is derived from an EMBL/GenBank/DDBJ whole genome shotgun (WGS) entry which is preliminary data.</text>
</comment>
<evidence type="ECO:0000256" key="4">
    <source>
        <dbReference type="ARBA" id="ARBA00022806"/>
    </source>
</evidence>
<dbReference type="Proteomes" id="UP001277561">
    <property type="component" value="Unassembled WGS sequence"/>
</dbReference>